<keyword evidence="3" id="KW-1185">Reference proteome</keyword>
<gene>
    <name evidence="2" type="ORF">ENLAB_11320</name>
</gene>
<name>A0ABN6NMV3_9ENTE</name>
<accession>A0ABN6NMV3</accession>
<sequence length="632" mass="74055">MIIKKLIVRGDSYQRTLEFSSGLNIIRGEKTSGKSLVLSLIDYCLGKGSNISLKVQTELDSNVDFIFLEIAINEETFTICRSIKKGISIFWVYYSGYKNIDDYIPEKFDKKSFQTFIMNKLGAIEFTKTKNKARTNRLTTETISFRDIYRYCFVSQHDLGTHNFLSHNETMKRYKNPICFEMIFDLIDFSQNNLQTEIAKIQNRIEDDKKNRENLEGYLNQRGNSNFIDLLDQIDNLNEQIEKLQKRKNEIVQSQKLDEKVNKSNRDYVLLNGEIRELEDAIQSDKKNIRDIELGITSNEILLNDYHLEMEDIRTTEEINYKLKISEHELTCPLCNSKIKNNFHEDQIEKQSKDNYKSILKDVQSKVKMVEGVIETSKKKVKELKTKIDRKSIKKNILLLALEEFSKDIQTPLLPELNSINVNINSFDKNKEILLESKRVFNKIDELTKNIDSEEVKLKRLKEKLKSLEEKGQRKEFILKELNDSYLSNMKRMKYSEVRGSFIDSKDYIPYYKDASVYEQDSGGLLECMQLSYLNAIISNKESKFHPKVLLLDSISKYFGTNENIEIDGEEKIDDPEVYLNIFFMLKELSKKAQVIVVENTPPNEMNEYVKYTFRSGERGFIDQSKNEFLNE</sequence>
<dbReference type="RefSeq" id="WP_244353017.1">
    <property type="nucleotide sequence ID" value="NZ_AP025635.1"/>
</dbReference>
<dbReference type="Gene3D" id="3.40.50.300">
    <property type="entry name" value="P-loop containing nucleotide triphosphate hydrolases"/>
    <property type="match status" value="1"/>
</dbReference>
<feature type="coiled-coil region" evidence="1">
    <location>
        <begin position="191"/>
        <end position="295"/>
    </location>
</feature>
<dbReference type="InterPro" id="IPR027417">
    <property type="entry name" value="P-loop_NTPase"/>
</dbReference>
<organism evidence="2 3">
    <name type="scientific">Enterococcus innesii</name>
    <dbReference type="NCBI Taxonomy" id="2839759"/>
    <lineage>
        <taxon>Bacteria</taxon>
        <taxon>Bacillati</taxon>
        <taxon>Bacillota</taxon>
        <taxon>Bacilli</taxon>
        <taxon>Lactobacillales</taxon>
        <taxon>Enterococcaceae</taxon>
        <taxon>Enterococcus</taxon>
    </lineage>
</organism>
<proteinExistence type="predicted"/>
<evidence type="ECO:0000313" key="3">
    <source>
        <dbReference type="Proteomes" id="UP000831692"/>
    </source>
</evidence>
<protein>
    <submittedName>
        <fullName evidence="2">GTP-binding protein</fullName>
    </submittedName>
</protein>
<dbReference type="Proteomes" id="UP000831692">
    <property type="component" value="Chromosome"/>
</dbReference>
<reference evidence="2 3" key="1">
    <citation type="submission" date="2022-03" db="EMBL/GenBank/DDBJ databases">
        <title>Complete genome sequence of Enterococcus innesii DB-1.</title>
        <authorList>
            <person name="Fukuda D."/>
            <person name="Nolasco-Hipolito C."/>
        </authorList>
    </citation>
    <scope>NUCLEOTIDE SEQUENCE [LARGE SCALE GENOMIC DNA]</scope>
    <source>
        <strain evidence="2 3">DB-1</strain>
    </source>
</reference>
<dbReference type="EMBL" id="AP025635">
    <property type="protein sequence ID" value="BDG67568.1"/>
    <property type="molecule type" value="Genomic_DNA"/>
</dbReference>
<evidence type="ECO:0000256" key="1">
    <source>
        <dbReference type="SAM" id="Coils"/>
    </source>
</evidence>
<dbReference type="GeneID" id="83457114"/>
<feature type="coiled-coil region" evidence="1">
    <location>
        <begin position="444"/>
        <end position="478"/>
    </location>
</feature>
<evidence type="ECO:0000313" key="2">
    <source>
        <dbReference type="EMBL" id="BDG67568.1"/>
    </source>
</evidence>
<keyword evidence="1" id="KW-0175">Coiled coil</keyword>